<feature type="region of interest" description="Disordered" evidence="2">
    <location>
        <begin position="1"/>
        <end position="21"/>
    </location>
</feature>
<evidence type="ECO:0000256" key="2">
    <source>
        <dbReference type="SAM" id="MobiDB-lite"/>
    </source>
</evidence>
<evidence type="ECO:0000256" key="3">
    <source>
        <dbReference type="SAM" id="Phobius"/>
    </source>
</evidence>
<name>A0ABS1E715_9GAMM</name>
<feature type="compositionally biased region" description="Low complexity" evidence="2">
    <location>
        <begin position="1"/>
        <end position="13"/>
    </location>
</feature>
<dbReference type="EMBL" id="NRSH01000023">
    <property type="protein sequence ID" value="MBK1726084.1"/>
    <property type="molecule type" value="Genomic_DNA"/>
</dbReference>
<evidence type="ECO:0000313" key="4">
    <source>
        <dbReference type="EMBL" id="MBK1726084.1"/>
    </source>
</evidence>
<organism evidence="4 5">
    <name type="scientific">Halorhodospira neutriphila</name>
    <dbReference type="NCBI Taxonomy" id="168379"/>
    <lineage>
        <taxon>Bacteria</taxon>
        <taxon>Pseudomonadati</taxon>
        <taxon>Pseudomonadota</taxon>
        <taxon>Gammaproteobacteria</taxon>
        <taxon>Chromatiales</taxon>
        <taxon>Ectothiorhodospiraceae</taxon>
        <taxon>Halorhodospira</taxon>
    </lineage>
</organism>
<dbReference type="InterPro" id="IPR021244">
    <property type="entry name" value="DUF2802"/>
</dbReference>
<comment type="caution">
    <text evidence="4">The sequence shown here is derived from an EMBL/GenBank/DDBJ whole genome shotgun (WGS) entry which is preliminary data.</text>
</comment>
<sequence>MRSPSAASSSRTPPRAPSGGARGELLSGWVVAAVALGIAVIAAALAALAVARARRLGRRLQGTERRLEGVETTHRQVLEHFRGLSAGAVSQGEHLARLEQNLARLRRRLDQVAASGGTDGNRFNQAIRMARKGTAAKEIADTCQISQVEADLVVLLHGPSQGGGAGESPSGSPEPGGASAEG</sequence>
<gene>
    <name evidence="4" type="ORF">CKO13_03415</name>
</gene>
<dbReference type="Pfam" id="PF10975">
    <property type="entry name" value="DUF2802"/>
    <property type="match status" value="1"/>
</dbReference>
<dbReference type="Proteomes" id="UP000738126">
    <property type="component" value="Unassembled WGS sequence"/>
</dbReference>
<accession>A0ABS1E715</accession>
<feature type="compositionally biased region" description="Low complexity" evidence="2">
    <location>
        <begin position="167"/>
        <end position="182"/>
    </location>
</feature>
<evidence type="ECO:0000313" key="5">
    <source>
        <dbReference type="Proteomes" id="UP000738126"/>
    </source>
</evidence>
<reference evidence="4 5" key="1">
    <citation type="journal article" date="2020" name="Microorganisms">
        <title>Osmotic Adaptation and Compatible Solute Biosynthesis of Phototrophic Bacteria as Revealed from Genome Analyses.</title>
        <authorList>
            <person name="Imhoff J.F."/>
            <person name="Rahn T."/>
            <person name="Kunzel S."/>
            <person name="Keller A."/>
            <person name="Neulinger S.C."/>
        </authorList>
    </citation>
    <scope>NUCLEOTIDE SEQUENCE [LARGE SCALE GENOMIC DNA]</scope>
    <source>
        <strain evidence="4 5">DSM 15116</strain>
    </source>
</reference>
<proteinExistence type="predicted"/>
<keyword evidence="3" id="KW-0812">Transmembrane</keyword>
<feature type="region of interest" description="Disordered" evidence="2">
    <location>
        <begin position="157"/>
        <end position="182"/>
    </location>
</feature>
<protein>
    <recommendedName>
        <fullName evidence="6">DUF2802 domain-containing protein</fullName>
    </recommendedName>
</protein>
<keyword evidence="1" id="KW-0175">Coiled coil</keyword>
<keyword evidence="3" id="KW-0472">Membrane</keyword>
<feature type="coiled-coil region" evidence="1">
    <location>
        <begin position="88"/>
        <end position="115"/>
    </location>
</feature>
<evidence type="ECO:0008006" key="6">
    <source>
        <dbReference type="Google" id="ProtNLM"/>
    </source>
</evidence>
<evidence type="ECO:0000256" key="1">
    <source>
        <dbReference type="SAM" id="Coils"/>
    </source>
</evidence>
<keyword evidence="5" id="KW-1185">Reference proteome</keyword>
<keyword evidence="3" id="KW-1133">Transmembrane helix</keyword>
<feature type="transmembrane region" description="Helical" evidence="3">
    <location>
        <begin position="26"/>
        <end position="51"/>
    </location>
</feature>